<protein>
    <recommendedName>
        <fullName evidence="3">Helix-turn-helix domain-containing protein</fullName>
    </recommendedName>
</protein>
<dbReference type="EMBL" id="JBHUMD010000026">
    <property type="protein sequence ID" value="MFD2602950.1"/>
    <property type="molecule type" value="Genomic_DNA"/>
</dbReference>
<evidence type="ECO:0008006" key="3">
    <source>
        <dbReference type="Google" id="ProtNLM"/>
    </source>
</evidence>
<keyword evidence="2" id="KW-1185">Reference proteome</keyword>
<dbReference type="RefSeq" id="WP_379821464.1">
    <property type="nucleotide sequence ID" value="NZ_JBHUMD010000026.1"/>
</dbReference>
<sequence length="97" mass="11228">MEPVKPLSDFFDAIQKDCRISITHIGIFAAVLHYRAGKGFINPVEAYRAQVMEIAKISAPQTYNRCMNDLTRYGYLRYVPSFKKNQPSKIYFMEQSV</sequence>
<evidence type="ECO:0000313" key="1">
    <source>
        <dbReference type="EMBL" id="MFD2602950.1"/>
    </source>
</evidence>
<gene>
    <name evidence="1" type="ORF">ACFSR3_12855</name>
</gene>
<name>A0ABW5NVG6_9FLAO</name>
<evidence type="ECO:0000313" key="2">
    <source>
        <dbReference type="Proteomes" id="UP001597480"/>
    </source>
</evidence>
<organism evidence="1 2">
    <name type="scientific">Flavobacterium suzhouense</name>
    <dbReference type="NCBI Taxonomy" id="1529638"/>
    <lineage>
        <taxon>Bacteria</taxon>
        <taxon>Pseudomonadati</taxon>
        <taxon>Bacteroidota</taxon>
        <taxon>Flavobacteriia</taxon>
        <taxon>Flavobacteriales</taxon>
        <taxon>Flavobacteriaceae</taxon>
        <taxon>Flavobacterium</taxon>
    </lineage>
</organism>
<dbReference type="Proteomes" id="UP001597480">
    <property type="component" value="Unassembled WGS sequence"/>
</dbReference>
<proteinExistence type="predicted"/>
<accession>A0ABW5NVG6</accession>
<reference evidence="2" key="1">
    <citation type="journal article" date="2019" name="Int. J. Syst. Evol. Microbiol.">
        <title>The Global Catalogue of Microorganisms (GCM) 10K type strain sequencing project: providing services to taxonomists for standard genome sequencing and annotation.</title>
        <authorList>
            <consortium name="The Broad Institute Genomics Platform"/>
            <consortium name="The Broad Institute Genome Sequencing Center for Infectious Disease"/>
            <person name="Wu L."/>
            <person name="Ma J."/>
        </authorList>
    </citation>
    <scope>NUCLEOTIDE SEQUENCE [LARGE SCALE GENOMIC DNA]</scope>
    <source>
        <strain evidence="2">KCTC 42107</strain>
    </source>
</reference>
<comment type="caution">
    <text evidence="1">The sequence shown here is derived from an EMBL/GenBank/DDBJ whole genome shotgun (WGS) entry which is preliminary data.</text>
</comment>